<dbReference type="Proteomes" id="UP000229897">
    <property type="component" value="Chromosome"/>
</dbReference>
<sequence>MRILFSGALVALAASFSMPASAAPDGAGAYASSHIGQASSSNNQFERDELSFGLRAGYQFNTYLGMEVFNTTLSFIHNPFSAYRTNEYYPEDHYGVAVTGAIPLGGRFSLTGRAGIGRTKMRAFSARDSDYNETDPSIGAGVSFRFNPNLSINAEAMRLTKTKVTVISTGFRYQF</sequence>
<evidence type="ECO:0000313" key="5">
    <source>
        <dbReference type="EMBL" id="ATQ77091.1"/>
    </source>
</evidence>
<reference evidence="5" key="1">
    <citation type="submission" date="2017-10" db="EMBL/GenBank/DDBJ databases">
        <title>Massilia psychrophilum sp. nov., a novel purple-pigmented bacterium isolated from Tianshan glacier, Xinjiang Municipality, China.</title>
        <authorList>
            <person name="Wang H."/>
        </authorList>
    </citation>
    <scope>NUCLEOTIDE SEQUENCE [LARGE SCALE GENOMIC DNA]</scope>
    <source>
        <strain evidence="5">B2</strain>
    </source>
</reference>
<name>A0A2D2DQ50_9BURK</name>
<dbReference type="RefSeq" id="WP_099878945.1">
    <property type="nucleotide sequence ID" value="NZ_CP024608.1"/>
</dbReference>
<dbReference type="Gene3D" id="2.40.160.20">
    <property type="match status" value="1"/>
</dbReference>
<protein>
    <recommendedName>
        <fullName evidence="4">Outer membrane protein beta-barrel domain-containing protein</fullName>
    </recommendedName>
</protein>
<dbReference type="Pfam" id="PF13505">
    <property type="entry name" value="OMP_b-brl"/>
    <property type="match status" value="1"/>
</dbReference>
<dbReference type="KEGG" id="mass:CR152_23185"/>
<evidence type="ECO:0000313" key="6">
    <source>
        <dbReference type="Proteomes" id="UP000229897"/>
    </source>
</evidence>
<feature type="chain" id="PRO_5013796845" description="Outer membrane protein beta-barrel domain-containing protein" evidence="3">
    <location>
        <begin position="23"/>
        <end position="175"/>
    </location>
</feature>
<evidence type="ECO:0000259" key="4">
    <source>
        <dbReference type="Pfam" id="PF13505"/>
    </source>
</evidence>
<dbReference type="AlphaFoldDB" id="A0A2D2DQ50"/>
<organism evidence="5 6">
    <name type="scientific">Massilia violaceinigra</name>
    <dbReference type="NCBI Taxonomy" id="2045208"/>
    <lineage>
        <taxon>Bacteria</taxon>
        <taxon>Pseudomonadati</taxon>
        <taxon>Pseudomonadota</taxon>
        <taxon>Betaproteobacteria</taxon>
        <taxon>Burkholderiales</taxon>
        <taxon>Oxalobacteraceae</taxon>
        <taxon>Telluria group</taxon>
        <taxon>Massilia</taxon>
    </lineage>
</organism>
<dbReference type="GO" id="GO:0009279">
    <property type="term" value="C:cell outer membrane"/>
    <property type="evidence" value="ECO:0007669"/>
    <property type="project" value="UniProtKB-SubCell"/>
</dbReference>
<proteinExistence type="predicted"/>
<comment type="subcellular location">
    <subcellularLocation>
        <location evidence="1">Cell outer membrane</location>
    </subcellularLocation>
</comment>
<dbReference type="EMBL" id="CP024608">
    <property type="protein sequence ID" value="ATQ77091.1"/>
    <property type="molecule type" value="Genomic_DNA"/>
</dbReference>
<keyword evidence="2 3" id="KW-0732">Signal</keyword>
<dbReference type="InterPro" id="IPR011250">
    <property type="entry name" value="OMP/PagP_B-barrel"/>
</dbReference>
<feature type="domain" description="Outer membrane protein beta-barrel" evidence="4">
    <location>
        <begin position="8"/>
        <end position="175"/>
    </location>
</feature>
<keyword evidence="6" id="KW-1185">Reference proteome</keyword>
<evidence type="ECO:0000256" key="3">
    <source>
        <dbReference type="SAM" id="SignalP"/>
    </source>
</evidence>
<accession>A0A2D2DQ50</accession>
<evidence type="ECO:0000256" key="1">
    <source>
        <dbReference type="ARBA" id="ARBA00004442"/>
    </source>
</evidence>
<feature type="signal peptide" evidence="3">
    <location>
        <begin position="1"/>
        <end position="22"/>
    </location>
</feature>
<gene>
    <name evidence="5" type="ORF">CR152_23185</name>
</gene>
<evidence type="ECO:0000256" key="2">
    <source>
        <dbReference type="ARBA" id="ARBA00022729"/>
    </source>
</evidence>
<dbReference type="SUPFAM" id="SSF56925">
    <property type="entry name" value="OMPA-like"/>
    <property type="match status" value="1"/>
</dbReference>
<dbReference type="InterPro" id="IPR027385">
    <property type="entry name" value="Beta-barrel_OMP"/>
</dbReference>
<dbReference type="OrthoDB" id="8757719at2"/>